<accession>A0A4R3I9A5</accession>
<organism evidence="2 3">
    <name type="scientific">Reinekea marinisedimentorum</name>
    <dbReference type="NCBI Taxonomy" id="230495"/>
    <lineage>
        <taxon>Bacteria</taxon>
        <taxon>Pseudomonadati</taxon>
        <taxon>Pseudomonadota</taxon>
        <taxon>Gammaproteobacteria</taxon>
        <taxon>Oceanospirillales</taxon>
        <taxon>Saccharospirillaceae</taxon>
        <taxon>Reinekea</taxon>
    </lineage>
</organism>
<evidence type="ECO:0008006" key="4">
    <source>
        <dbReference type="Google" id="ProtNLM"/>
    </source>
</evidence>
<proteinExistence type="predicted"/>
<dbReference type="EMBL" id="SLZR01000004">
    <property type="protein sequence ID" value="TCS41950.1"/>
    <property type="molecule type" value="Genomic_DNA"/>
</dbReference>
<dbReference type="Proteomes" id="UP000295793">
    <property type="component" value="Unassembled WGS sequence"/>
</dbReference>
<feature type="coiled-coil region" evidence="1">
    <location>
        <begin position="205"/>
        <end position="408"/>
    </location>
</feature>
<dbReference type="RefSeq" id="WP_132700699.1">
    <property type="nucleotide sequence ID" value="NZ_SLZR01000004.1"/>
</dbReference>
<reference evidence="2 3" key="1">
    <citation type="submission" date="2019-03" db="EMBL/GenBank/DDBJ databases">
        <title>Genomic Encyclopedia of Archaeal and Bacterial Type Strains, Phase II (KMG-II): from individual species to whole genera.</title>
        <authorList>
            <person name="Goeker M."/>
        </authorList>
    </citation>
    <scope>NUCLEOTIDE SEQUENCE [LARGE SCALE GENOMIC DNA]</scope>
    <source>
        <strain evidence="2 3">DSM 15388</strain>
    </source>
</reference>
<dbReference type="AlphaFoldDB" id="A0A4R3I9A5"/>
<name>A0A4R3I9A5_9GAMM</name>
<feature type="coiled-coil region" evidence="1">
    <location>
        <begin position="444"/>
        <end position="660"/>
    </location>
</feature>
<evidence type="ECO:0000313" key="2">
    <source>
        <dbReference type="EMBL" id="TCS41950.1"/>
    </source>
</evidence>
<comment type="caution">
    <text evidence="2">The sequence shown here is derived from an EMBL/GenBank/DDBJ whole genome shotgun (WGS) entry which is preliminary data.</text>
</comment>
<dbReference type="SUPFAM" id="SSF90257">
    <property type="entry name" value="Myosin rod fragments"/>
    <property type="match status" value="1"/>
</dbReference>
<dbReference type="OrthoDB" id="6131281at2"/>
<evidence type="ECO:0000256" key="1">
    <source>
        <dbReference type="SAM" id="Coils"/>
    </source>
</evidence>
<keyword evidence="3" id="KW-1185">Reference proteome</keyword>
<gene>
    <name evidence="2" type="ORF">BCF53_10454</name>
</gene>
<keyword evidence="1" id="KW-0175">Coiled coil</keyword>
<sequence length="730" mass="81805">MNSLKNLNIPLNNVGTIIHIGAGQCTELEGYHQLNAKSIHLVEANPSVAQQLSLKTNGSGTVSVVNKVVAEQTKNVTFYNSVPQQFSSIVEPLAFKKLFKNLKVEHAEVEAIGINDLLQSVSLQEGNQNILVLQLNGAENSILAAINAEWLNKFTVIVVQAVSINDAEMPSAEVPFNDIQPLKAAFALAHEAKESSIFTSYTFVKDTNKLELKALREKNKALQLKCESFAVENNALKKASDDEQVKLQKMINQLELDKSNLSAQLLEITNKAAAFEIDKKNAIARQTQADKNANQIAKNLEAEKAKFNGLLVSQKDQIDSLKTELSNLKLERDAGKTLVAELENQVQTLKSSEEALKKISKELSQNQNCLDAERSQYKSNVARLESTLAEQEQKLLASKQEQKSLVNQISDLQSVSQKETEEKYTFKALASELESQIQTLKSSEEALIEGAKELKQSLDSLKAENSQYKSSVTRLENILAEKEQKLLASAQEQQSLENKINKLQLFSQKESEEKNTLKVELVDATEQLQSARAEAVQANERLAVIEQSLSAKEELLAHTEQELKLKTDKNSALSNELSSFQEKYQMLTEEAEVITVKIGKLQQNLNSLSEEKVNLENSLEEVTKQRDQEHTRYQEHNNWAHSLKEQLEELRAKLEEKDRAVSLGQKMLAKSQIDLDELRSLYAEKVESERGLVDLVAELKEKLTLASKYYFQLQKEHPELLEANNTHEGS</sequence>
<protein>
    <recommendedName>
        <fullName evidence="4">FkbM family methyltransferase</fullName>
    </recommendedName>
</protein>
<evidence type="ECO:0000313" key="3">
    <source>
        <dbReference type="Proteomes" id="UP000295793"/>
    </source>
</evidence>